<dbReference type="Pfam" id="PF00128">
    <property type="entry name" value="Alpha-amylase"/>
    <property type="match status" value="1"/>
</dbReference>
<organism evidence="5 6">
    <name type="scientific">[Ruminococcus] lactaris CC59_002D</name>
    <dbReference type="NCBI Taxonomy" id="1073376"/>
    <lineage>
        <taxon>Bacteria</taxon>
        <taxon>Bacillati</taxon>
        <taxon>Bacillota</taxon>
        <taxon>Clostridia</taxon>
        <taxon>Lachnospirales</taxon>
        <taxon>Lachnospiraceae</taxon>
        <taxon>Mediterraneibacter</taxon>
    </lineage>
</organism>
<dbReference type="EMBL" id="AZJE01000037">
    <property type="protein sequence ID" value="ETD15950.1"/>
    <property type="molecule type" value="Genomic_DNA"/>
</dbReference>
<comment type="caution">
    <text evidence="5">The sequence shown here is derived from an EMBL/GenBank/DDBJ whole genome shotgun (WGS) entry which is preliminary data.</text>
</comment>
<dbReference type="InterPro" id="IPR027417">
    <property type="entry name" value="P-loop_NTPase"/>
</dbReference>
<dbReference type="InterPro" id="IPR017853">
    <property type="entry name" value="GH"/>
</dbReference>
<sequence length="756" mass="87045">MFRKEEAMNKIHTDMPGDVILIHPDQKRIVSNILNASLGEMKKIISKQKRLVVSIFGGSGSGKSGVAVLLSEQLQEIGIKNIVISGDNYPRLIPEKNDQKREHIYHVHGRQGLADYLCGPEEIEYEKINHIIADFKNVNEFLSLKRMGKTEDSIWYEDVNVKDCSVLILEWTHGNNENLKGVDYPIYLYSTPEQTRERRIARNRNENAGSSFIQMVLEIEQTKLLSQVKSAKVIVDSDGTIISYDEFQKKYQTSKFDIRPMLNVYPDSLGGTVRNLNNFLEQYGKDAFASVYMLPSIFHSDLDRGFSIIDYDLEEDFSEEEDLKKLKDLGIDLKLDFVMNHLSVNSPQFKDLLVKGDKSEYKDFFINWNEFWKGFGNVNEDGVIVPQQDYIEKMFFRKPGLPILMVEMPEGKKVPYWNTFYQRIDEKADGTKEYFGQMDLNIQSDKVWDYYKTVIKKLAGYGAKIIRLDAFAYAPKKVGEKNFLNEPGTWELLEKVSDISKQYHIQLLPEIHAGYQEKIYEKIGQKGYMTYDFFLPGLIIDAIENSTGEVIAKWGMELVNKKINTVNMLGCHDGIPVLDLKGLISDERIQNLIDVIVKRGGKVKNLHGQTNIYYQVNATYYSALGEDDKKMLIARAIQMFMPGKPQVWYLDLFAGSNDYEAVEKAGKDGHKEINRTNLTMDDVRVGMKKEIVTEQLRLISFRKNHPVFKENAIVNIDAIPNGLIMEWQNESHFAKLFVDFNIMEYKIQASDEAKIF</sequence>
<dbReference type="Proteomes" id="UP000018683">
    <property type="component" value="Unassembled WGS sequence"/>
</dbReference>
<gene>
    <name evidence="5" type="ORF">HMPREF1202_02541</name>
</gene>
<comment type="similarity">
    <text evidence="1">Belongs to the glycosyl hydrolase 13 family. Sucrose phosphorylase subfamily.</text>
</comment>
<dbReference type="Gene3D" id="3.20.20.80">
    <property type="entry name" value="Glycosidases"/>
    <property type="match status" value="1"/>
</dbReference>
<dbReference type="PATRIC" id="fig|1073376.3.peg.2606"/>
<evidence type="ECO:0000256" key="2">
    <source>
        <dbReference type="ARBA" id="ARBA00022676"/>
    </source>
</evidence>
<keyword evidence="2" id="KW-0328">Glycosyltransferase</keyword>
<dbReference type="SMART" id="SM00642">
    <property type="entry name" value="Aamy"/>
    <property type="match status" value="1"/>
</dbReference>
<reference evidence="5 6" key="1">
    <citation type="submission" date="2013-10" db="EMBL/GenBank/DDBJ databases">
        <title>The Genome Sequence of Ruminococcus lactaris CC59_002D.</title>
        <authorList>
            <consortium name="The Broad Institute Genomics Platform"/>
            <person name="Earl A."/>
            <person name="Allen-Vercoe E."/>
            <person name="Daigneault M."/>
            <person name="Young S.K."/>
            <person name="Zeng Q."/>
            <person name="Gargeya S."/>
            <person name="Fitzgerald M."/>
            <person name="Abouelleil A."/>
            <person name="Alvarado L."/>
            <person name="Chapman S.B."/>
            <person name="Gainer-Dewar J."/>
            <person name="Goldberg J."/>
            <person name="Griggs A."/>
            <person name="Gujja S."/>
            <person name="Hansen M."/>
            <person name="Howarth C."/>
            <person name="Imamovic A."/>
            <person name="Ireland A."/>
            <person name="Larimer J."/>
            <person name="McCowan C."/>
            <person name="Murphy C."/>
            <person name="Pearson M."/>
            <person name="Poon T.W."/>
            <person name="Priest M."/>
            <person name="Roberts A."/>
            <person name="Saif S."/>
            <person name="Shea T."/>
            <person name="Sykes S."/>
            <person name="Wortman J."/>
            <person name="Nusbaum C."/>
            <person name="Birren B."/>
        </authorList>
    </citation>
    <scope>NUCLEOTIDE SEQUENCE [LARGE SCALE GENOMIC DNA]</scope>
    <source>
        <strain evidence="5 6">CC59_002D</strain>
    </source>
</reference>
<accession>V8BME8</accession>
<dbReference type="STRING" id="1073376.HMPREF1202_02541"/>
<dbReference type="InterPro" id="IPR045857">
    <property type="entry name" value="O16G_dom_2"/>
</dbReference>
<name>V8BME8_9FIRM</name>
<dbReference type="GO" id="GO:0005975">
    <property type="term" value="P:carbohydrate metabolic process"/>
    <property type="evidence" value="ECO:0007669"/>
    <property type="project" value="InterPro"/>
</dbReference>
<dbReference type="SUPFAM" id="SSF52540">
    <property type="entry name" value="P-loop containing nucleoside triphosphate hydrolases"/>
    <property type="match status" value="1"/>
</dbReference>
<evidence type="ECO:0000256" key="1">
    <source>
        <dbReference type="ARBA" id="ARBA00008452"/>
    </source>
</evidence>
<dbReference type="InterPro" id="IPR006047">
    <property type="entry name" value="GH13_cat_dom"/>
</dbReference>
<dbReference type="GO" id="GO:0004645">
    <property type="term" value="F:1,4-alpha-oligoglucan phosphorylase activity"/>
    <property type="evidence" value="ECO:0007669"/>
    <property type="project" value="InterPro"/>
</dbReference>
<keyword evidence="3" id="KW-0808">Transferase</keyword>
<dbReference type="Gene3D" id="3.90.400.10">
    <property type="entry name" value="Oligo-1,6-glucosidase, Domain 2"/>
    <property type="match status" value="1"/>
</dbReference>
<feature type="domain" description="Glycosyl hydrolase family 13 catalytic" evidence="4">
    <location>
        <begin position="263"/>
        <end position="679"/>
    </location>
</feature>
<evidence type="ECO:0000313" key="5">
    <source>
        <dbReference type="EMBL" id="ETD15950.1"/>
    </source>
</evidence>
<evidence type="ECO:0000259" key="4">
    <source>
        <dbReference type="SMART" id="SM00642"/>
    </source>
</evidence>
<evidence type="ECO:0000256" key="3">
    <source>
        <dbReference type="ARBA" id="ARBA00022679"/>
    </source>
</evidence>
<evidence type="ECO:0000313" key="6">
    <source>
        <dbReference type="Proteomes" id="UP000018683"/>
    </source>
</evidence>
<dbReference type="SUPFAM" id="SSF51445">
    <property type="entry name" value="(Trans)glycosidases"/>
    <property type="match status" value="1"/>
</dbReference>
<dbReference type="PANTHER" id="PTHR38784:SF1">
    <property type="entry name" value="SUCROSE PHOSPHORYLASE"/>
    <property type="match status" value="1"/>
</dbReference>
<dbReference type="HOGENOM" id="CLU_021358_1_0_9"/>
<proteinExistence type="inferred from homology"/>
<dbReference type="PANTHER" id="PTHR38784">
    <property type="entry name" value="SUCROSE PHOSPHORYLASE"/>
    <property type="match status" value="1"/>
</dbReference>
<dbReference type="NCBIfam" id="TIGR03852">
    <property type="entry name" value="sucrose_gtfA"/>
    <property type="match status" value="1"/>
</dbReference>
<dbReference type="InterPro" id="IPR022527">
    <property type="entry name" value="Sucrose_phospho"/>
</dbReference>
<protein>
    <submittedName>
        <fullName evidence="5">Sucrose phosphorylase</fullName>
    </submittedName>
</protein>
<dbReference type="AlphaFoldDB" id="V8BME8"/>
<dbReference type="Gene3D" id="3.40.50.300">
    <property type="entry name" value="P-loop containing nucleotide triphosphate hydrolases"/>
    <property type="match status" value="1"/>
</dbReference>